<reference evidence="2 3" key="1">
    <citation type="submission" date="2023-07" db="EMBL/GenBank/DDBJ databases">
        <title>Sorghum-associated microbial communities from plants grown in Nebraska, USA.</title>
        <authorList>
            <person name="Schachtman D."/>
        </authorList>
    </citation>
    <scope>NUCLEOTIDE SEQUENCE [LARGE SCALE GENOMIC DNA]</scope>
    <source>
        <strain evidence="2 3">DS2154</strain>
    </source>
</reference>
<keyword evidence="1" id="KW-0472">Membrane</keyword>
<accession>A0ABU1N6I0</accession>
<protein>
    <submittedName>
        <fullName evidence="2">Uncharacterized protein</fullName>
    </submittedName>
</protein>
<feature type="transmembrane region" description="Helical" evidence="1">
    <location>
        <begin position="63"/>
        <end position="82"/>
    </location>
</feature>
<evidence type="ECO:0000313" key="2">
    <source>
        <dbReference type="EMBL" id="MDR6534055.1"/>
    </source>
</evidence>
<comment type="caution">
    <text evidence="2">The sequence shown here is derived from an EMBL/GenBank/DDBJ whole genome shotgun (WGS) entry which is preliminary data.</text>
</comment>
<evidence type="ECO:0000256" key="1">
    <source>
        <dbReference type="SAM" id="Phobius"/>
    </source>
</evidence>
<feature type="transmembrane region" description="Helical" evidence="1">
    <location>
        <begin position="32"/>
        <end position="51"/>
    </location>
</feature>
<organism evidence="2 3">
    <name type="scientific">Caulobacter rhizosphaerae</name>
    <dbReference type="NCBI Taxonomy" id="2010972"/>
    <lineage>
        <taxon>Bacteria</taxon>
        <taxon>Pseudomonadati</taxon>
        <taxon>Pseudomonadota</taxon>
        <taxon>Alphaproteobacteria</taxon>
        <taxon>Caulobacterales</taxon>
        <taxon>Caulobacteraceae</taxon>
        <taxon>Caulobacter</taxon>
    </lineage>
</organism>
<name>A0ABU1N6I0_9CAUL</name>
<proteinExistence type="predicted"/>
<evidence type="ECO:0000313" key="3">
    <source>
        <dbReference type="Proteomes" id="UP001262754"/>
    </source>
</evidence>
<dbReference type="EMBL" id="JAVDRL010000018">
    <property type="protein sequence ID" value="MDR6534055.1"/>
    <property type="molecule type" value="Genomic_DNA"/>
</dbReference>
<keyword evidence="1" id="KW-0812">Transmembrane</keyword>
<gene>
    <name evidence="2" type="ORF">J2800_004825</name>
</gene>
<sequence length="84" mass="9204">MIFDTLALDRRFEARVTPAQQRARADGRLREAVLLMVLLNLLVWGGMVAATRGLIDVHQLADQAWALGAGWIAALPQVSVTISH</sequence>
<keyword evidence="1" id="KW-1133">Transmembrane helix</keyword>
<keyword evidence="3" id="KW-1185">Reference proteome</keyword>
<dbReference type="RefSeq" id="WP_310035193.1">
    <property type="nucleotide sequence ID" value="NZ_JAVDRL010000018.1"/>
</dbReference>
<dbReference type="Proteomes" id="UP001262754">
    <property type="component" value="Unassembled WGS sequence"/>
</dbReference>